<feature type="binding site" evidence="8">
    <location>
        <position position="49"/>
    </location>
    <ligand>
        <name>FMN</name>
        <dbReference type="ChEBI" id="CHEBI:58210"/>
        <note>ligand shared between dimeric partners</note>
    </ligand>
</feature>
<evidence type="ECO:0000256" key="2">
    <source>
        <dbReference type="ARBA" id="ARBA00022630"/>
    </source>
</evidence>
<evidence type="ECO:0000256" key="4">
    <source>
        <dbReference type="ARBA" id="ARBA00022857"/>
    </source>
</evidence>
<organism evidence="10 11">
    <name type="scientific">Hoyosella altamirensis</name>
    <dbReference type="NCBI Taxonomy" id="616997"/>
    <lineage>
        <taxon>Bacteria</taxon>
        <taxon>Bacillati</taxon>
        <taxon>Actinomycetota</taxon>
        <taxon>Actinomycetes</taxon>
        <taxon>Mycobacteriales</taxon>
        <taxon>Hoyosellaceae</taxon>
        <taxon>Hoyosella</taxon>
    </lineage>
</organism>
<dbReference type="InterPro" id="IPR029479">
    <property type="entry name" value="Nitroreductase"/>
</dbReference>
<protein>
    <recommendedName>
        <fullName evidence="7">Putative NAD(P)H nitroreductase</fullName>
        <ecNumber evidence="7">1.-.-.-</ecNumber>
    </recommendedName>
</protein>
<evidence type="ECO:0000313" key="10">
    <source>
        <dbReference type="EMBL" id="MBB3036329.1"/>
    </source>
</evidence>
<feature type="binding site" description="in other chain" evidence="8">
    <location>
        <begin position="147"/>
        <end position="149"/>
    </location>
    <ligand>
        <name>FMN</name>
        <dbReference type="ChEBI" id="CHEBI:58210"/>
        <note>ligand shared between dimeric partners</note>
    </ligand>
</feature>
<feature type="domain" description="Nitroreductase" evidence="9">
    <location>
        <begin position="17"/>
        <end position="177"/>
    </location>
</feature>
<keyword evidence="4 7" id="KW-0521">NADP</keyword>
<dbReference type="Proteomes" id="UP000567922">
    <property type="component" value="Unassembled WGS sequence"/>
</dbReference>
<dbReference type="RefSeq" id="WP_064440229.1">
    <property type="nucleotide sequence ID" value="NZ_BDDI01000007.1"/>
</dbReference>
<name>A0A839RJ70_9ACTN</name>
<evidence type="ECO:0000256" key="8">
    <source>
        <dbReference type="PIRSR" id="PIRSR000232-1"/>
    </source>
</evidence>
<reference evidence="10 11" key="1">
    <citation type="submission" date="2020-08" db="EMBL/GenBank/DDBJ databases">
        <title>Sequencing the genomes of 1000 actinobacteria strains.</title>
        <authorList>
            <person name="Klenk H.-P."/>
        </authorList>
    </citation>
    <scope>NUCLEOTIDE SEQUENCE [LARGE SCALE GENOMIC DNA]</scope>
    <source>
        <strain evidence="10 11">DSM 45258</strain>
    </source>
</reference>
<dbReference type="InterPro" id="IPR000415">
    <property type="entry name" value="Nitroreductase-like"/>
</dbReference>
<dbReference type="InterPro" id="IPR052530">
    <property type="entry name" value="NAD(P)H_nitroreductase"/>
</dbReference>
<evidence type="ECO:0000256" key="6">
    <source>
        <dbReference type="ARBA" id="ARBA00023027"/>
    </source>
</evidence>
<comment type="cofactor">
    <cofactor evidence="8">
        <name>FMN</name>
        <dbReference type="ChEBI" id="CHEBI:58210"/>
    </cofactor>
    <text evidence="8">Binds 1 FMN per subunit.</text>
</comment>
<evidence type="ECO:0000259" key="9">
    <source>
        <dbReference type="Pfam" id="PF00881"/>
    </source>
</evidence>
<dbReference type="PIRSF" id="PIRSF000232">
    <property type="entry name" value="YdjA"/>
    <property type="match status" value="1"/>
</dbReference>
<evidence type="ECO:0000256" key="5">
    <source>
        <dbReference type="ARBA" id="ARBA00023002"/>
    </source>
</evidence>
<evidence type="ECO:0000256" key="7">
    <source>
        <dbReference type="PIRNR" id="PIRNR000232"/>
    </source>
</evidence>
<dbReference type="AlphaFoldDB" id="A0A839RJ70"/>
<dbReference type="SUPFAM" id="SSF55469">
    <property type="entry name" value="FMN-dependent nitroreductase-like"/>
    <property type="match status" value="1"/>
</dbReference>
<dbReference type="Pfam" id="PF00881">
    <property type="entry name" value="Nitroreductase"/>
    <property type="match status" value="1"/>
</dbReference>
<proteinExistence type="inferred from homology"/>
<dbReference type="EMBL" id="JACHWS010000001">
    <property type="protein sequence ID" value="MBB3036329.1"/>
    <property type="molecule type" value="Genomic_DNA"/>
</dbReference>
<dbReference type="EC" id="1.-.-.-" evidence="7"/>
<keyword evidence="3 7" id="KW-0288">FMN</keyword>
<evidence type="ECO:0000313" key="11">
    <source>
        <dbReference type="Proteomes" id="UP000567922"/>
    </source>
</evidence>
<keyword evidence="5 7" id="KW-0560">Oxidoreductase</keyword>
<keyword evidence="2 7" id="KW-0285">Flavoprotein</keyword>
<comment type="similarity">
    <text evidence="1 7">Belongs to the nitroreductase family.</text>
</comment>
<dbReference type="OrthoDB" id="3268470at2"/>
<evidence type="ECO:0000256" key="1">
    <source>
        <dbReference type="ARBA" id="ARBA00007118"/>
    </source>
</evidence>
<evidence type="ECO:0000256" key="3">
    <source>
        <dbReference type="ARBA" id="ARBA00022643"/>
    </source>
</evidence>
<keyword evidence="11" id="KW-1185">Reference proteome</keyword>
<dbReference type="PANTHER" id="PTHR43821">
    <property type="entry name" value="NAD(P)H NITROREDUCTASE YDJA-RELATED"/>
    <property type="match status" value="1"/>
</dbReference>
<dbReference type="GO" id="GO:0016491">
    <property type="term" value="F:oxidoreductase activity"/>
    <property type="evidence" value="ECO:0007669"/>
    <property type="project" value="UniProtKB-UniRule"/>
</dbReference>
<feature type="binding site" description="in other chain" evidence="8">
    <location>
        <begin position="20"/>
        <end position="22"/>
    </location>
    <ligand>
        <name>FMN</name>
        <dbReference type="ChEBI" id="CHEBI:58210"/>
        <note>ligand shared between dimeric partners</note>
    </ligand>
</feature>
<dbReference type="PANTHER" id="PTHR43821:SF1">
    <property type="entry name" value="NAD(P)H NITROREDUCTASE YDJA-RELATED"/>
    <property type="match status" value="1"/>
</dbReference>
<dbReference type="InterPro" id="IPR026021">
    <property type="entry name" value="YdjA-like"/>
</dbReference>
<comment type="caution">
    <text evidence="10">The sequence shown here is derived from an EMBL/GenBank/DDBJ whole genome shotgun (WGS) entry which is preliminary data.</text>
</comment>
<sequence>MDAELSETLPRGVVESIARRRSYLTLTSDAPSDSVITDLIQACTSVADHKALRPWRIITLRGAARERFGAAIVEHEYGDASLLTDPDKIADARKLAGKPMRAPLLIAIVHRFVGHPSVPEWEQVASAAGLGHLLSLALFDQGWGVVWRTGPFVNMPEVAEMHGLKDTERLLGWLYVGGIDPSDVKPRNRKIDAAQLITRLE</sequence>
<keyword evidence="6 7" id="KW-0520">NAD</keyword>
<dbReference type="Gene3D" id="3.40.109.10">
    <property type="entry name" value="NADH Oxidase"/>
    <property type="match status" value="1"/>
</dbReference>
<gene>
    <name evidence="10" type="ORF">FHU29_000763</name>
</gene>
<dbReference type="CDD" id="cd02135">
    <property type="entry name" value="YdjA-like"/>
    <property type="match status" value="1"/>
</dbReference>
<accession>A0A839RJ70</accession>